<dbReference type="AlphaFoldDB" id="A0A6A5ECC1"/>
<protein>
    <recommendedName>
        <fullName evidence="4">DUF4806 domain-containing protein</fullName>
    </recommendedName>
</protein>
<comment type="caution">
    <text evidence="2">The sequence shown here is derived from an EMBL/GenBank/DDBJ whole genome shotgun (WGS) entry which is preliminary data.</text>
</comment>
<feature type="compositionally biased region" description="Basic and acidic residues" evidence="1">
    <location>
        <begin position="156"/>
        <end position="167"/>
    </location>
</feature>
<proteinExistence type="predicted"/>
<feature type="region of interest" description="Disordered" evidence="1">
    <location>
        <begin position="97"/>
        <end position="327"/>
    </location>
</feature>
<evidence type="ECO:0000313" key="2">
    <source>
        <dbReference type="EMBL" id="KAF1380286.1"/>
    </source>
</evidence>
<evidence type="ECO:0000313" key="3">
    <source>
        <dbReference type="Proteomes" id="UP000465112"/>
    </source>
</evidence>
<reference evidence="2 3" key="1">
    <citation type="submission" date="2019-06" db="EMBL/GenBank/DDBJ databases">
        <title>A chromosome-scale genome assembly of the European perch, Perca fluviatilis.</title>
        <authorList>
            <person name="Roques C."/>
            <person name="Zahm M."/>
            <person name="Cabau C."/>
            <person name="Klopp C."/>
            <person name="Bouchez O."/>
            <person name="Donnadieu C."/>
            <person name="Kuhl H."/>
            <person name="Gislard M."/>
            <person name="Guendouz S."/>
            <person name="Journot L."/>
            <person name="Haffray P."/>
            <person name="Bestin A."/>
            <person name="Morvezen R."/>
            <person name="Feron R."/>
            <person name="Wen M."/>
            <person name="Jouanno E."/>
            <person name="Herpin A."/>
            <person name="Schartl M."/>
            <person name="Postlethwait J."/>
            <person name="Schaerlinger B."/>
            <person name="Chardard D."/>
            <person name="Lecocq T."/>
            <person name="Poncet C."/>
            <person name="Jaffrelo L."/>
            <person name="Lampietro C."/>
            <person name="Guiguen Y."/>
        </authorList>
    </citation>
    <scope>NUCLEOTIDE SEQUENCE [LARGE SCALE GENOMIC DNA]</scope>
    <source>
        <tissue evidence="2">Blood</tissue>
    </source>
</reference>
<dbReference type="EMBL" id="VHII01000014">
    <property type="protein sequence ID" value="KAF1380286.1"/>
    <property type="molecule type" value="Genomic_DNA"/>
</dbReference>
<organism evidence="2 3">
    <name type="scientific">Perca fluviatilis</name>
    <name type="common">European perch</name>
    <dbReference type="NCBI Taxonomy" id="8168"/>
    <lineage>
        <taxon>Eukaryota</taxon>
        <taxon>Metazoa</taxon>
        <taxon>Chordata</taxon>
        <taxon>Craniata</taxon>
        <taxon>Vertebrata</taxon>
        <taxon>Euteleostomi</taxon>
        <taxon>Actinopterygii</taxon>
        <taxon>Neopterygii</taxon>
        <taxon>Teleostei</taxon>
        <taxon>Neoteleostei</taxon>
        <taxon>Acanthomorphata</taxon>
        <taxon>Eupercaria</taxon>
        <taxon>Perciformes</taxon>
        <taxon>Percoidei</taxon>
        <taxon>Percidae</taxon>
        <taxon>Percinae</taxon>
        <taxon>Perca</taxon>
    </lineage>
</organism>
<gene>
    <name evidence="2" type="ORF">PFLUV_G00162010</name>
</gene>
<keyword evidence="3" id="KW-1185">Reference proteome</keyword>
<evidence type="ECO:0000256" key="1">
    <source>
        <dbReference type="SAM" id="MobiDB-lite"/>
    </source>
</evidence>
<feature type="compositionally biased region" description="Basic and acidic residues" evidence="1">
    <location>
        <begin position="243"/>
        <end position="259"/>
    </location>
</feature>
<accession>A0A6A5ECC1</accession>
<sequence length="497" mass="56585">MYARAVWKEGEQEEEGVVPDNWIDRNKRTLRWPHNMSTTKTERALRDKINPQDDWMTFPLIKIKMTSAKRCECNNYNLTSQAEEDDEDDEGLIKLMRKRTKKGPPDGFVRNELTDSDEVENVGGDNLPKCPTPPRKLQSIQDPNMMHNASSEDEDMSVHAEHADSSRGSEMSTPHSGHRSSTHQVKPADRSRGREMTAPHFQYASTAPRHRYRSPSRSRNATRGCARDGYRSRSSGGSSIRSKRSDVSRSRSKSLHSDGSRYTAKSRHDVSRHSDCSSPAARSRHARSRHGRSRNSDPSRTPARSRHNVRSQHSDLTSAPYDRPRHDAVTENGRWTFPLPWDVYQKKVLNMLVDLRNLHKRAQPASSALHIERMETMEDFERAEQDLCDAQAFDTLVLQIARIGGKNTKDCVHKVLDRSHKAWLFSNSLMAKFNMKGKGRKGKKALEKTKMYRAIQDGVMKCDDKATEGFIRMHASEHLKHAPQRSGGGGHTTVTQQ</sequence>
<feature type="compositionally biased region" description="Basic and acidic residues" evidence="1">
    <location>
        <begin position="186"/>
        <end position="197"/>
    </location>
</feature>
<dbReference type="PANTHER" id="PTHR34153">
    <property type="entry name" value="SI:CH211-262H13.3-RELATED-RELATED"/>
    <property type="match status" value="1"/>
</dbReference>
<dbReference type="Proteomes" id="UP000465112">
    <property type="component" value="Chromosome 14"/>
</dbReference>
<name>A0A6A5ECC1_PERFL</name>
<dbReference type="PANTHER" id="PTHR34153:SF2">
    <property type="entry name" value="SI:CH211-262H13.3-RELATED"/>
    <property type="match status" value="1"/>
</dbReference>
<feature type="compositionally biased region" description="Basic residues" evidence="1">
    <location>
        <begin position="282"/>
        <end position="293"/>
    </location>
</feature>
<feature type="compositionally biased region" description="Basic and acidic residues" evidence="1">
    <location>
        <begin position="266"/>
        <end position="275"/>
    </location>
</feature>
<evidence type="ECO:0008006" key="4">
    <source>
        <dbReference type="Google" id="ProtNLM"/>
    </source>
</evidence>